<protein>
    <submittedName>
        <fullName evidence="1">Uncharacterized protein</fullName>
    </submittedName>
</protein>
<dbReference type="EMBL" id="JACJQH010000016">
    <property type="protein sequence ID" value="MBD2196240.1"/>
    <property type="molecule type" value="Genomic_DNA"/>
</dbReference>
<evidence type="ECO:0000313" key="1">
    <source>
        <dbReference type="EMBL" id="MBD2196240.1"/>
    </source>
</evidence>
<sequence>MSSPVQETITPNLYELQSPLIKVIYSKGSLVGKPYLNYRDRKQTLNFSGDQIRTTETEIGTLVTVTIAKTVDTASVTFSLLLPAVNLGTSKQAKVETKGITTVNLFSTIPAFNQGQRQTYTVTPLVGTAKYVAF</sequence>
<evidence type="ECO:0000313" key="2">
    <source>
        <dbReference type="Proteomes" id="UP000658514"/>
    </source>
</evidence>
<gene>
    <name evidence="1" type="ORF">H6G24_12140</name>
</gene>
<name>A0ABR8A9V5_9CYAN</name>
<organism evidence="1 2">
    <name type="scientific">Calothrix parietina FACHB-288</name>
    <dbReference type="NCBI Taxonomy" id="2692896"/>
    <lineage>
        <taxon>Bacteria</taxon>
        <taxon>Bacillati</taxon>
        <taxon>Cyanobacteriota</taxon>
        <taxon>Cyanophyceae</taxon>
        <taxon>Nostocales</taxon>
        <taxon>Calotrichaceae</taxon>
        <taxon>Calothrix</taxon>
    </lineage>
</organism>
<reference evidence="1 2" key="1">
    <citation type="journal article" date="2020" name="ISME J.">
        <title>Comparative genomics reveals insights into cyanobacterial evolution and habitat adaptation.</title>
        <authorList>
            <person name="Chen M.Y."/>
            <person name="Teng W.K."/>
            <person name="Zhao L."/>
            <person name="Hu C.X."/>
            <person name="Zhou Y.K."/>
            <person name="Han B.P."/>
            <person name="Song L.R."/>
            <person name="Shu W.S."/>
        </authorList>
    </citation>
    <scope>NUCLEOTIDE SEQUENCE [LARGE SCALE GENOMIC DNA]</scope>
    <source>
        <strain evidence="1 2">FACHB-288</strain>
    </source>
</reference>
<accession>A0ABR8A9V5</accession>
<proteinExistence type="predicted"/>
<keyword evidence="2" id="KW-1185">Reference proteome</keyword>
<dbReference type="Proteomes" id="UP000658514">
    <property type="component" value="Unassembled WGS sequence"/>
</dbReference>
<comment type="caution">
    <text evidence="1">The sequence shown here is derived from an EMBL/GenBank/DDBJ whole genome shotgun (WGS) entry which is preliminary data.</text>
</comment>